<proteinExistence type="predicted"/>
<organism evidence="1 2">
    <name type="scientific">Metabacillus lacus</name>
    <dbReference type="NCBI Taxonomy" id="1983721"/>
    <lineage>
        <taxon>Bacteria</taxon>
        <taxon>Bacillati</taxon>
        <taxon>Bacillota</taxon>
        <taxon>Bacilli</taxon>
        <taxon>Bacillales</taxon>
        <taxon>Bacillaceae</taxon>
        <taxon>Metabacillus</taxon>
    </lineage>
</organism>
<dbReference type="RefSeq" id="WP_154307369.1">
    <property type="nucleotide sequence ID" value="NZ_WKKI01000013.1"/>
</dbReference>
<dbReference type="AlphaFoldDB" id="A0A7X2IYN7"/>
<evidence type="ECO:0000313" key="2">
    <source>
        <dbReference type="Proteomes" id="UP000448867"/>
    </source>
</evidence>
<sequence length="61" mass="7126">MGNILLFYKDHSMTVLENVEKKVFVELEKELNHQSGSSNKLNFSQLESIAWQSDVSWEFGY</sequence>
<reference evidence="1 2" key="1">
    <citation type="submission" date="2019-11" db="EMBL/GenBank/DDBJ databases">
        <title>Bacillus lacus genome.</title>
        <authorList>
            <person name="Allen C.J."/>
            <person name="Newman J.D."/>
        </authorList>
    </citation>
    <scope>NUCLEOTIDE SEQUENCE [LARGE SCALE GENOMIC DNA]</scope>
    <source>
        <strain evidence="1 2">KCTC 33946</strain>
    </source>
</reference>
<comment type="caution">
    <text evidence="1">The sequence shown here is derived from an EMBL/GenBank/DDBJ whole genome shotgun (WGS) entry which is preliminary data.</text>
</comment>
<name>A0A7X2IYN7_9BACI</name>
<protein>
    <submittedName>
        <fullName evidence="1">Uncharacterized protein</fullName>
    </submittedName>
</protein>
<keyword evidence="2" id="KW-1185">Reference proteome</keyword>
<dbReference type="EMBL" id="WKKI01000013">
    <property type="protein sequence ID" value="MRX72228.1"/>
    <property type="molecule type" value="Genomic_DNA"/>
</dbReference>
<dbReference type="Proteomes" id="UP000448867">
    <property type="component" value="Unassembled WGS sequence"/>
</dbReference>
<evidence type="ECO:0000313" key="1">
    <source>
        <dbReference type="EMBL" id="MRX72228.1"/>
    </source>
</evidence>
<gene>
    <name evidence="1" type="ORF">GJU40_08695</name>
</gene>
<accession>A0A7X2IYN7</accession>